<dbReference type="RefSeq" id="WP_038268358.1">
    <property type="nucleotide sequence ID" value="NZ_CAWLVK010000476.1"/>
</dbReference>
<dbReference type="InterPro" id="IPR054496">
    <property type="entry name" value="E217_GP41"/>
</dbReference>
<dbReference type="Proteomes" id="UP000019197">
    <property type="component" value="Unassembled WGS sequence"/>
</dbReference>
<dbReference type="Pfam" id="PF22759">
    <property type="entry name" value="E217_GP41"/>
    <property type="match status" value="1"/>
</dbReference>
<comment type="caution">
    <text evidence="1">The sequence shown here is derived from an EMBL/GenBank/DDBJ whole genome shotgun (WGS) entry which is preliminary data.</text>
</comment>
<protein>
    <submittedName>
        <fullName evidence="1">Identified by MetaGeneAnnotator</fullName>
    </submittedName>
</protein>
<dbReference type="EMBL" id="CBXE010000476">
    <property type="protein sequence ID" value="CDL86942.1"/>
    <property type="molecule type" value="Genomic_DNA"/>
</dbReference>
<gene>
    <name evidence="1" type="ORF">XCR1_800037</name>
</gene>
<accession>W1J878</accession>
<evidence type="ECO:0000313" key="1">
    <source>
        <dbReference type="EMBL" id="CDL86942.1"/>
    </source>
</evidence>
<sequence length="295" mass="32413">MAFNRKEIRITLALSSENESFTSSGQNKLSATGLRISAEVNYGNGAIAPHARIKAHGLPVETMEKLLRIRRNTLTALRNTVTIEAGEQGEELSQVFKGGIIFAYPEMGDAPNVALIIEAQTAILEKMTGVDAESYEGEHDVVDIMSNICQRMGYSFESNGVSAILSDVYLGNTNMEKIRWLAEAANLNLYIESNTIIVTRKGQPRNLKIPVISPETGLIGYPVPSTRGIDFKCFYDPLVRFGGIVRVTGSQISICNGDWLTYGVRIVLETEQDSAQWIMDVNTSPRGDSYAAIKK</sequence>
<dbReference type="OrthoDB" id="5690318at2"/>
<proteinExistence type="predicted"/>
<reference evidence="1 2" key="1">
    <citation type="submission" date="2013-11" db="EMBL/GenBank/DDBJ databases">
        <title>Draft genome sequence and annotation of the entomopathogenic bacterium, Xenorhabdus cabanillasi strain JM26.</title>
        <authorList>
            <person name="Gualtieri M."/>
            <person name="Ogier J.C."/>
            <person name="Pages S."/>
            <person name="Givaudan A."/>
            <person name="Gaudriault S."/>
        </authorList>
    </citation>
    <scope>NUCLEOTIDE SEQUENCE [LARGE SCALE GENOMIC DNA]</scope>
    <source>
        <strain evidence="1 2">JM26</strain>
    </source>
</reference>
<evidence type="ECO:0000313" key="2">
    <source>
        <dbReference type="Proteomes" id="UP000019197"/>
    </source>
</evidence>
<organism evidence="1 2">
    <name type="scientific">Xenorhabdus cabanillasii JM26</name>
    <dbReference type="NCBI Taxonomy" id="1427517"/>
    <lineage>
        <taxon>Bacteria</taxon>
        <taxon>Pseudomonadati</taxon>
        <taxon>Pseudomonadota</taxon>
        <taxon>Gammaproteobacteria</taxon>
        <taxon>Enterobacterales</taxon>
        <taxon>Morganellaceae</taxon>
        <taxon>Xenorhabdus</taxon>
    </lineage>
</organism>
<dbReference type="AlphaFoldDB" id="W1J878"/>
<name>W1J878_9GAMM</name>